<dbReference type="OrthoDB" id="2596219at2"/>
<accession>A0A1S2LQE0</accession>
<evidence type="ECO:0000313" key="3">
    <source>
        <dbReference type="Proteomes" id="UP000180098"/>
    </source>
</evidence>
<proteinExistence type="predicted"/>
<protein>
    <submittedName>
        <fullName evidence="2">Uncharacterized protein</fullName>
    </submittedName>
</protein>
<feature type="transmembrane region" description="Helical" evidence="1">
    <location>
        <begin position="7"/>
        <end position="24"/>
    </location>
</feature>
<reference evidence="2 3" key="1">
    <citation type="submission" date="2016-10" db="EMBL/GenBank/DDBJ databases">
        <title>Draft genome sequences of four alkaliphilic bacteria belonging to the Anaerobacillus genus.</title>
        <authorList>
            <person name="Bassil N.M."/>
            <person name="Lloyd J.R."/>
        </authorList>
    </citation>
    <scope>NUCLEOTIDE SEQUENCE [LARGE SCALE GENOMIC DNA]</scope>
    <source>
        <strain evidence="2 3">DSM 15340</strain>
    </source>
</reference>
<dbReference type="AlphaFoldDB" id="A0A1S2LQE0"/>
<sequence>MSKGYRLIFWGLLFILIDIRIEIFDILPDFLGYTMIASGLGYLSASETLFEKARPFAFLLVFISLPDFIGYWEFSYTDGTITVFPLVYHLVVVILHLFLIYFVMEATYRLAKESGDECWAQATRVRWNYYAIIHLLYLAMSSFSLNTTLDAFQLLYIIFAITIVIIEIVLIVFMKKTEGKQRLG</sequence>
<gene>
    <name evidence="2" type="ORF">BKP35_05805</name>
</gene>
<organism evidence="2 3">
    <name type="scientific">Anaerobacillus arseniciselenatis</name>
    <dbReference type="NCBI Taxonomy" id="85682"/>
    <lineage>
        <taxon>Bacteria</taxon>
        <taxon>Bacillati</taxon>
        <taxon>Bacillota</taxon>
        <taxon>Bacilli</taxon>
        <taxon>Bacillales</taxon>
        <taxon>Bacillaceae</taxon>
        <taxon>Anaerobacillus</taxon>
    </lineage>
</organism>
<dbReference type="RefSeq" id="WP_071312454.1">
    <property type="nucleotide sequence ID" value="NZ_MLQQ01000004.1"/>
</dbReference>
<feature type="transmembrane region" description="Helical" evidence="1">
    <location>
        <begin position="127"/>
        <end position="145"/>
    </location>
</feature>
<comment type="caution">
    <text evidence="2">The sequence shown here is derived from an EMBL/GenBank/DDBJ whole genome shotgun (WGS) entry which is preliminary data.</text>
</comment>
<keyword evidence="1" id="KW-0472">Membrane</keyword>
<feature type="transmembrane region" description="Helical" evidence="1">
    <location>
        <begin position="151"/>
        <end position="173"/>
    </location>
</feature>
<dbReference type="EMBL" id="MLQQ01000004">
    <property type="protein sequence ID" value="OIJ14728.1"/>
    <property type="molecule type" value="Genomic_DNA"/>
</dbReference>
<keyword evidence="1" id="KW-0812">Transmembrane</keyword>
<feature type="transmembrane region" description="Helical" evidence="1">
    <location>
        <begin position="86"/>
        <end position="106"/>
    </location>
</feature>
<name>A0A1S2LQE0_9BACI</name>
<evidence type="ECO:0000256" key="1">
    <source>
        <dbReference type="SAM" id="Phobius"/>
    </source>
</evidence>
<keyword evidence="1" id="KW-1133">Transmembrane helix</keyword>
<keyword evidence="3" id="KW-1185">Reference proteome</keyword>
<evidence type="ECO:0000313" key="2">
    <source>
        <dbReference type="EMBL" id="OIJ14728.1"/>
    </source>
</evidence>
<dbReference type="Proteomes" id="UP000180098">
    <property type="component" value="Unassembled WGS sequence"/>
</dbReference>